<organism evidence="2 3">
    <name type="scientific">SAR92 clade bacterium H455</name>
    <dbReference type="NCBI Taxonomy" id="2974818"/>
    <lineage>
        <taxon>Bacteria</taxon>
        <taxon>Pseudomonadati</taxon>
        <taxon>Pseudomonadota</taxon>
        <taxon>Gammaproteobacteria</taxon>
        <taxon>Cellvibrionales</taxon>
        <taxon>Porticoccaceae</taxon>
        <taxon>SAR92 clade</taxon>
    </lineage>
</organism>
<gene>
    <name evidence="2" type="ORF">NYF23_01560</name>
</gene>
<evidence type="ECO:0000313" key="3">
    <source>
        <dbReference type="Proteomes" id="UP001059934"/>
    </source>
</evidence>
<evidence type="ECO:0000259" key="1">
    <source>
        <dbReference type="Pfam" id="PF01755"/>
    </source>
</evidence>
<accession>A0ABY5TSN2</accession>
<evidence type="ECO:0000313" key="2">
    <source>
        <dbReference type="EMBL" id="UVW35308.1"/>
    </source>
</evidence>
<dbReference type="CDD" id="cd06532">
    <property type="entry name" value="Glyco_transf_25"/>
    <property type="match status" value="1"/>
</dbReference>
<dbReference type="InterPro" id="IPR002654">
    <property type="entry name" value="Glyco_trans_25"/>
</dbReference>
<reference evidence="2" key="1">
    <citation type="submission" date="2022-08" db="EMBL/GenBank/DDBJ databases">
        <title>Catabolic pathway analysis in culturable SAR92 clade bacteria reveals their overlooked roles in DMSP degradation in coastal seas.</title>
        <authorList>
            <person name="He X."/>
            <person name="Zhang X."/>
            <person name="Zhang Y."/>
        </authorList>
    </citation>
    <scope>NUCLEOTIDE SEQUENCE</scope>
    <source>
        <strain evidence="2">H455</strain>
    </source>
</reference>
<sequence length="254" mass="28968">MATPLTFVINLDKSQERLSRISARLGELEMPFERVAAIYGADLNERQLKAVYSESLNAKSYRRPLSRAEIGCYMSHLKAWQTIVDRELACALIIEDDLVIDAELKDFIESLSHSTGSWDIVKFYCRKKNPKIISRTAIDSRHDLCRFKKIPIGNLAQLITLDGAKKLLAARQPFGRPVDDDIQHWWEADLNVLGVFPPVVHVIPNAKSDIEQQGMRKGKRQNFRPWHGAFLRAKYEYRLRTALQKAPLPTLVGG</sequence>
<proteinExistence type="predicted"/>
<dbReference type="EMBL" id="CP103416">
    <property type="protein sequence ID" value="UVW35308.1"/>
    <property type="molecule type" value="Genomic_DNA"/>
</dbReference>
<keyword evidence="3" id="KW-1185">Reference proteome</keyword>
<dbReference type="Pfam" id="PF01755">
    <property type="entry name" value="Glyco_transf_25"/>
    <property type="match status" value="1"/>
</dbReference>
<feature type="domain" description="Glycosyl transferase family 25" evidence="1">
    <location>
        <begin position="6"/>
        <end position="180"/>
    </location>
</feature>
<name>A0ABY5TSN2_9GAMM</name>
<dbReference type="Proteomes" id="UP001059934">
    <property type="component" value="Chromosome"/>
</dbReference>
<protein>
    <submittedName>
        <fullName evidence="2">Glycosyltransferase family 25 protein</fullName>
    </submittedName>
</protein>